<keyword evidence="6" id="KW-0732">Signal</keyword>
<organism evidence="8 9">
    <name type="scientific">Mucilaginibacter agri</name>
    <dbReference type="NCBI Taxonomy" id="2695265"/>
    <lineage>
        <taxon>Bacteria</taxon>
        <taxon>Pseudomonadati</taxon>
        <taxon>Bacteroidota</taxon>
        <taxon>Sphingobacteriia</taxon>
        <taxon>Sphingobacteriales</taxon>
        <taxon>Sphingobacteriaceae</taxon>
        <taxon>Mucilaginibacter</taxon>
    </lineage>
</organism>
<evidence type="ECO:0000256" key="6">
    <source>
        <dbReference type="SAM" id="SignalP"/>
    </source>
</evidence>
<feature type="transmembrane region" description="Helical" evidence="5">
    <location>
        <begin position="150"/>
        <end position="173"/>
    </location>
</feature>
<dbReference type="Pfam" id="PF00034">
    <property type="entry name" value="Cytochrom_C"/>
    <property type="match status" value="1"/>
</dbReference>
<dbReference type="GO" id="GO:0020037">
    <property type="term" value="F:heme binding"/>
    <property type="evidence" value="ECO:0007669"/>
    <property type="project" value="InterPro"/>
</dbReference>
<keyword evidence="3 4" id="KW-0408">Iron</keyword>
<feature type="chain" id="PRO_5037121498" evidence="6">
    <location>
        <begin position="31"/>
        <end position="422"/>
    </location>
</feature>
<dbReference type="Gene3D" id="3.90.10.10">
    <property type="entry name" value="Cytochrome C3"/>
    <property type="match status" value="2"/>
</dbReference>
<sequence>MRNISLILKQFSRTVLLVAGFAAMGFTAHAQGDAAKGEALFKANCTACHKIDVRMTGPALGPAISSETDDKWLTHWIQNNQALIAAKDPKALKIYNEYNQAGMNVFTNLSDGDVANIIAYVRDDWKKMQTAPAAGGATGAAAAESGPSDMLIFGLIGVIVIALIVILVLNRVVGTLEKLLLKKQNLPEEEVEEEEVVKVDRLATLKKIAKNKKLVFFIILCGTIAMGSWAWVTMWNTNVHQGYQPEQPIKYSHELHAGVMKINCQYCHSGAYKSKNASIPSLNVCMNCHKVVKTESPEIHKIYDALGYDPATQKYDSTKAKPIQWVRIHNLPDFAYFNHSQHTKVGGIECQRCHGPIQTMKQVYQYSPLTMKWCIQCHKRTGVNGKGNAYYENMVSIHDRIKKGEKVTEAEMGGTECAKCHY</sequence>
<comment type="caution">
    <text evidence="8">The sequence shown here is derived from an EMBL/GenBank/DDBJ whole genome shotgun (WGS) entry which is preliminary data.</text>
</comment>
<dbReference type="SUPFAM" id="SSF48695">
    <property type="entry name" value="Multiheme cytochromes"/>
    <property type="match status" value="1"/>
</dbReference>
<dbReference type="GO" id="GO:0046872">
    <property type="term" value="F:metal ion binding"/>
    <property type="evidence" value="ECO:0007669"/>
    <property type="project" value="UniProtKB-KW"/>
</dbReference>
<name>A0A965ZI05_9SPHI</name>
<evidence type="ECO:0000259" key="7">
    <source>
        <dbReference type="PROSITE" id="PS51007"/>
    </source>
</evidence>
<gene>
    <name evidence="8" type="ORF">GSY63_14185</name>
</gene>
<dbReference type="AlphaFoldDB" id="A0A965ZI05"/>
<keyword evidence="5" id="KW-0812">Transmembrane</keyword>
<dbReference type="CDD" id="cd08168">
    <property type="entry name" value="Cytochrom_C3"/>
    <property type="match status" value="1"/>
</dbReference>
<evidence type="ECO:0000313" key="8">
    <source>
        <dbReference type="EMBL" id="NCD70513.1"/>
    </source>
</evidence>
<dbReference type="SUPFAM" id="SSF46626">
    <property type="entry name" value="Cytochrome c"/>
    <property type="match status" value="1"/>
</dbReference>
<dbReference type="PROSITE" id="PS51007">
    <property type="entry name" value="CYTC"/>
    <property type="match status" value="1"/>
</dbReference>
<keyword evidence="1 4" id="KW-0349">Heme</keyword>
<keyword evidence="2 4" id="KW-0479">Metal-binding</keyword>
<dbReference type="InterPro" id="IPR036280">
    <property type="entry name" value="Multihaem_cyt_sf"/>
</dbReference>
<evidence type="ECO:0000256" key="1">
    <source>
        <dbReference type="ARBA" id="ARBA00022617"/>
    </source>
</evidence>
<evidence type="ECO:0000256" key="5">
    <source>
        <dbReference type="SAM" id="Phobius"/>
    </source>
</evidence>
<dbReference type="InterPro" id="IPR036909">
    <property type="entry name" value="Cyt_c-like_dom_sf"/>
</dbReference>
<reference evidence="8" key="2">
    <citation type="submission" date="2020-10" db="EMBL/GenBank/DDBJ databases">
        <title>Mucilaginibacter sp. nov., isolated from soil.</title>
        <authorList>
            <person name="Jeon C.O."/>
        </authorList>
    </citation>
    <scope>NUCLEOTIDE SEQUENCE</scope>
    <source>
        <strain evidence="8">R11</strain>
    </source>
</reference>
<dbReference type="GO" id="GO:0009055">
    <property type="term" value="F:electron transfer activity"/>
    <property type="evidence" value="ECO:0007669"/>
    <property type="project" value="InterPro"/>
</dbReference>
<dbReference type="RefSeq" id="WP_166586488.1">
    <property type="nucleotide sequence ID" value="NZ_WWEO01000043.1"/>
</dbReference>
<evidence type="ECO:0000256" key="2">
    <source>
        <dbReference type="ARBA" id="ARBA00022723"/>
    </source>
</evidence>
<dbReference type="Gene3D" id="1.10.760.10">
    <property type="entry name" value="Cytochrome c-like domain"/>
    <property type="match status" value="1"/>
</dbReference>
<accession>A0A965ZI05</accession>
<dbReference type="InterPro" id="IPR009056">
    <property type="entry name" value="Cyt_c-like_dom"/>
</dbReference>
<dbReference type="EMBL" id="WWEO01000043">
    <property type="protein sequence ID" value="NCD70513.1"/>
    <property type="molecule type" value="Genomic_DNA"/>
</dbReference>
<protein>
    <submittedName>
        <fullName evidence="8">C-type cytochrome</fullName>
    </submittedName>
</protein>
<keyword evidence="5" id="KW-0472">Membrane</keyword>
<evidence type="ECO:0000256" key="4">
    <source>
        <dbReference type="PROSITE-ProRule" id="PRU00433"/>
    </source>
</evidence>
<feature type="transmembrane region" description="Helical" evidence="5">
    <location>
        <begin position="214"/>
        <end position="232"/>
    </location>
</feature>
<dbReference type="Proteomes" id="UP000638732">
    <property type="component" value="Unassembled WGS sequence"/>
</dbReference>
<feature type="signal peptide" evidence="6">
    <location>
        <begin position="1"/>
        <end position="30"/>
    </location>
</feature>
<dbReference type="PANTHER" id="PTHR39425">
    <property type="entry name" value="LIPOPROTEIN CYTOCHROME C"/>
    <property type="match status" value="1"/>
</dbReference>
<proteinExistence type="predicted"/>
<reference evidence="8" key="1">
    <citation type="submission" date="2020-01" db="EMBL/GenBank/DDBJ databases">
        <authorList>
            <person name="Seo Y.L."/>
        </authorList>
    </citation>
    <scope>NUCLEOTIDE SEQUENCE</scope>
    <source>
        <strain evidence="8">R11</strain>
    </source>
</reference>
<keyword evidence="9" id="KW-1185">Reference proteome</keyword>
<feature type="domain" description="Cytochrome c" evidence="7">
    <location>
        <begin position="32"/>
        <end position="125"/>
    </location>
</feature>
<evidence type="ECO:0000313" key="9">
    <source>
        <dbReference type="Proteomes" id="UP000638732"/>
    </source>
</evidence>
<evidence type="ECO:0000256" key="3">
    <source>
        <dbReference type="ARBA" id="ARBA00023004"/>
    </source>
</evidence>
<keyword evidence="5" id="KW-1133">Transmembrane helix</keyword>
<dbReference type="PANTHER" id="PTHR39425:SF1">
    <property type="entry name" value="CYTOCHROME C7-LIKE DOMAIN-CONTAINING PROTEIN"/>
    <property type="match status" value="1"/>
</dbReference>